<protein>
    <recommendedName>
        <fullName evidence="4">Mammalian cell entry protein</fullName>
    </recommendedName>
</protein>
<reference evidence="2" key="1">
    <citation type="submission" date="2022-06" db="EMBL/GenBank/DDBJ databases">
        <title>Genomic Encyclopedia of Archaeal and Bacterial Type Strains, Phase II (KMG-II): from individual species to whole genera.</title>
        <authorList>
            <person name="Goeker M."/>
        </authorList>
    </citation>
    <scope>NUCLEOTIDE SEQUENCE</scope>
    <source>
        <strain evidence="2">DSM 43935</strain>
    </source>
</reference>
<feature type="compositionally biased region" description="Pro residues" evidence="1">
    <location>
        <begin position="162"/>
        <end position="174"/>
    </location>
</feature>
<feature type="region of interest" description="Disordered" evidence="1">
    <location>
        <begin position="155"/>
        <end position="204"/>
    </location>
</feature>
<organism evidence="2 3">
    <name type="scientific">Goodfellowiella coeruleoviolacea</name>
    <dbReference type="NCBI Taxonomy" id="334858"/>
    <lineage>
        <taxon>Bacteria</taxon>
        <taxon>Bacillati</taxon>
        <taxon>Actinomycetota</taxon>
        <taxon>Actinomycetes</taxon>
        <taxon>Pseudonocardiales</taxon>
        <taxon>Pseudonocardiaceae</taxon>
        <taxon>Goodfellowiella</taxon>
    </lineage>
</organism>
<evidence type="ECO:0000313" key="2">
    <source>
        <dbReference type="EMBL" id="MCP2170513.1"/>
    </source>
</evidence>
<keyword evidence="3" id="KW-1185">Reference proteome</keyword>
<feature type="non-terminal residue" evidence="2">
    <location>
        <position position="1"/>
    </location>
</feature>
<dbReference type="GO" id="GO:0005576">
    <property type="term" value="C:extracellular region"/>
    <property type="evidence" value="ECO:0007669"/>
    <property type="project" value="TreeGrafter"/>
</dbReference>
<evidence type="ECO:0000313" key="3">
    <source>
        <dbReference type="Proteomes" id="UP001206128"/>
    </source>
</evidence>
<evidence type="ECO:0008006" key="4">
    <source>
        <dbReference type="Google" id="ProtNLM"/>
    </source>
</evidence>
<dbReference type="InterPro" id="IPR052336">
    <property type="entry name" value="MlaD_Phospholipid_Transporter"/>
</dbReference>
<accession>A0AAE3KQ29</accession>
<comment type="caution">
    <text evidence="2">The sequence shown here is derived from an EMBL/GenBank/DDBJ whole genome shotgun (WGS) entry which is preliminary data.</text>
</comment>
<dbReference type="PANTHER" id="PTHR33371">
    <property type="entry name" value="INTERMEMBRANE PHOSPHOLIPID TRANSPORT SYSTEM BINDING PROTEIN MLAD-RELATED"/>
    <property type="match status" value="1"/>
</dbReference>
<dbReference type="Proteomes" id="UP001206128">
    <property type="component" value="Unassembled WGS sequence"/>
</dbReference>
<evidence type="ECO:0000256" key="1">
    <source>
        <dbReference type="SAM" id="MobiDB-lite"/>
    </source>
</evidence>
<proteinExistence type="predicted"/>
<name>A0AAE3KQ29_9PSEU</name>
<dbReference type="AlphaFoldDB" id="A0AAE3KQ29"/>
<gene>
    <name evidence="2" type="ORF">LX83_007405</name>
</gene>
<dbReference type="EMBL" id="JAMTCK010000052">
    <property type="protein sequence ID" value="MCP2170513.1"/>
    <property type="molecule type" value="Genomic_DNA"/>
</dbReference>
<dbReference type="PANTHER" id="PTHR33371:SF4">
    <property type="entry name" value="INTERMEMBRANE PHOSPHOLIPID TRANSPORT SYSTEM BINDING PROTEIN MLAD"/>
    <property type="match status" value="1"/>
</dbReference>
<sequence>TRTLSGSREDLFATVDSLRRFTGMLADNDTQVRQVVGQLAEVTGFLAGERDELAAALSQLATALGQVHGFVQDNRDHLKSNVDKLAEITGVLVDQRASVAEALDLTPLSLQNLINAYNPERAVLDSRTDINEFSMVNVTGCPAWLTACAPPLTRPGGQLPGGSPPDPADPPVLPLPSVGQVHGVVPGAGGSQEPSGTPGEGGQP</sequence>